<dbReference type="AlphaFoldDB" id="A0A9P3EVC4"/>
<dbReference type="RefSeq" id="XP_043160260.1">
    <property type="nucleotide sequence ID" value="XM_043304325.1"/>
</dbReference>
<evidence type="ECO:0000256" key="1">
    <source>
        <dbReference type="SAM" id="MobiDB-lite"/>
    </source>
</evidence>
<evidence type="ECO:0000313" key="4">
    <source>
        <dbReference type="Proteomes" id="UP001043456"/>
    </source>
</evidence>
<proteinExistence type="predicted"/>
<evidence type="ECO:0000313" key="3">
    <source>
        <dbReference type="EMBL" id="GIJ91858.1"/>
    </source>
</evidence>
<dbReference type="EMBL" id="BHVY01000006">
    <property type="protein sequence ID" value="GIJ89514.1"/>
    <property type="molecule type" value="Genomic_DNA"/>
</dbReference>
<organism evidence="2 4">
    <name type="scientific">Aspergillus pseudoviridinutans</name>
    <dbReference type="NCBI Taxonomy" id="1517512"/>
    <lineage>
        <taxon>Eukaryota</taxon>
        <taxon>Fungi</taxon>
        <taxon>Dikarya</taxon>
        <taxon>Ascomycota</taxon>
        <taxon>Pezizomycotina</taxon>
        <taxon>Eurotiomycetes</taxon>
        <taxon>Eurotiomycetidae</taxon>
        <taxon>Eurotiales</taxon>
        <taxon>Aspergillaceae</taxon>
        <taxon>Aspergillus</taxon>
        <taxon>Aspergillus subgen. Fumigati</taxon>
    </lineage>
</organism>
<name>A0A9P3EVC4_9EURO</name>
<gene>
    <name evidence="2" type="ORF">Asppvi_008456</name>
    <name evidence="3" type="ORF">Asppvi_010833</name>
</gene>
<protein>
    <submittedName>
        <fullName evidence="2">Uncharacterized protein</fullName>
    </submittedName>
</protein>
<reference evidence="2 4" key="1">
    <citation type="submission" date="2018-10" db="EMBL/GenBank/DDBJ databases">
        <title>Pan-genome distribution and transcriptional activeness of fungal secondary metabolism genes in Aspergillus section Fumigati.</title>
        <authorList>
            <person name="Takahashi H."/>
            <person name="Umemura M."/>
            <person name="Ninomiya A."/>
            <person name="Kusuya Y."/>
            <person name="Urayama S."/>
            <person name="Shimizu M."/>
            <person name="Watanabe A."/>
            <person name="Kamei K."/>
            <person name="Yaguchi T."/>
            <person name="Hagiwara D."/>
        </authorList>
    </citation>
    <scope>NUCLEOTIDE SEQUENCE [LARGE SCALE GENOMIC DNA]</scope>
    <source>
        <strain evidence="2 4">IFM 55266</strain>
    </source>
</reference>
<keyword evidence="4" id="KW-1185">Reference proteome</keyword>
<evidence type="ECO:0000313" key="2">
    <source>
        <dbReference type="EMBL" id="GIJ89514.1"/>
    </source>
</evidence>
<dbReference type="EMBL" id="BHVY01000009">
    <property type="protein sequence ID" value="GIJ91858.1"/>
    <property type="molecule type" value="Genomic_DNA"/>
</dbReference>
<sequence length="101" mass="10878">MSIKFGWLDGDVTAASGRLNAAIVEYSHNGAGNVSATGVELFVGRWSRGFILMSVGEFEIVEGATFEAETAIPSREPVQLKSKLERPQAGPVGLDRIERDL</sequence>
<comment type="caution">
    <text evidence="2">The sequence shown here is derived from an EMBL/GenBank/DDBJ whole genome shotgun (WGS) entry which is preliminary data.</text>
</comment>
<dbReference type="GeneID" id="67007066"/>
<feature type="region of interest" description="Disordered" evidence="1">
    <location>
        <begin position="77"/>
        <end position="101"/>
    </location>
</feature>
<dbReference type="Proteomes" id="UP001043456">
    <property type="component" value="Unassembled WGS sequence"/>
</dbReference>
<accession>A0A9P3EVC4</accession>